<organism evidence="2 3">
    <name type="scientific">Piedraia hortae CBS 480.64</name>
    <dbReference type="NCBI Taxonomy" id="1314780"/>
    <lineage>
        <taxon>Eukaryota</taxon>
        <taxon>Fungi</taxon>
        <taxon>Dikarya</taxon>
        <taxon>Ascomycota</taxon>
        <taxon>Pezizomycotina</taxon>
        <taxon>Dothideomycetes</taxon>
        <taxon>Dothideomycetidae</taxon>
        <taxon>Capnodiales</taxon>
        <taxon>Piedraiaceae</taxon>
        <taxon>Piedraia</taxon>
    </lineage>
</organism>
<sequence length="127" mass="13991">MTISSVSAANELANNSFSDNTSIKPGDVPQIIHTKANIDPTSKPNADDNADIKDDASSGEEIIYEGFASRIALAQKQEDKEHGQPADNYKRPIWNPFPRVKKVNNALKAGKQGECKDYDPHGGLYYW</sequence>
<gene>
    <name evidence="2" type="ORF">K470DRAFT_286197</name>
</gene>
<feature type="region of interest" description="Disordered" evidence="1">
    <location>
        <begin position="1"/>
        <end position="57"/>
    </location>
</feature>
<evidence type="ECO:0000256" key="1">
    <source>
        <dbReference type="SAM" id="MobiDB-lite"/>
    </source>
</evidence>
<feature type="region of interest" description="Disordered" evidence="1">
    <location>
        <begin position="76"/>
        <end position="95"/>
    </location>
</feature>
<feature type="compositionally biased region" description="Basic and acidic residues" evidence="1">
    <location>
        <begin position="76"/>
        <end position="90"/>
    </location>
</feature>
<feature type="compositionally biased region" description="Polar residues" evidence="1">
    <location>
        <begin position="1"/>
        <end position="23"/>
    </location>
</feature>
<evidence type="ECO:0000313" key="3">
    <source>
        <dbReference type="Proteomes" id="UP000799421"/>
    </source>
</evidence>
<proteinExistence type="predicted"/>
<name>A0A6A7C0Y7_9PEZI</name>
<evidence type="ECO:0000313" key="2">
    <source>
        <dbReference type="EMBL" id="KAF2860962.1"/>
    </source>
</evidence>
<dbReference type="AlphaFoldDB" id="A0A6A7C0Y7"/>
<accession>A0A6A7C0Y7</accession>
<reference evidence="2" key="1">
    <citation type="journal article" date="2020" name="Stud. Mycol.">
        <title>101 Dothideomycetes genomes: a test case for predicting lifestyles and emergence of pathogens.</title>
        <authorList>
            <person name="Haridas S."/>
            <person name="Albert R."/>
            <person name="Binder M."/>
            <person name="Bloem J."/>
            <person name="Labutti K."/>
            <person name="Salamov A."/>
            <person name="Andreopoulos B."/>
            <person name="Baker S."/>
            <person name="Barry K."/>
            <person name="Bills G."/>
            <person name="Bluhm B."/>
            <person name="Cannon C."/>
            <person name="Castanera R."/>
            <person name="Culley D."/>
            <person name="Daum C."/>
            <person name="Ezra D."/>
            <person name="Gonzalez J."/>
            <person name="Henrissat B."/>
            <person name="Kuo A."/>
            <person name="Liang C."/>
            <person name="Lipzen A."/>
            <person name="Lutzoni F."/>
            <person name="Magnuson J."/>
            <person name="Mondo S."/>
            <person name="Nolan M."/>
            <person name="Ohm R."/>
            <person name="Pangilinan J."/>
            <person name="Park H.-J."/>
            <person name="Ramirez L."/>
            <person name="Alfaro M."/>
            <person name="Sun H."/>
            <person name="Tritt A."/>
            <person name="Yoshinaga Y."/>
            <person name="Zwiers L.-H."/>
            <person name="Turgeon B."/>
            <person name="Goodwin S."/>
            <person name="Spatafora J."/>
            <person name="Crous P."/>
            <person name="Grigoriev I."/>
        </authorList>
    </citation>
    <scope>NUCLEOTIDE SEQUENCE</scope>
    <source>
        <strain evidence="2">CBS 480.64</strain>
    </source>
</reference>
<dbReference type="Proteomes" id="UP000799421">
    <property type="component" value="Unassembled WGS sequence"/>
</dbReference>
<protein>
    <submittedName>
        <fullName evidence="2">Uncharacterized protein</fullName>
    </submittedName>
</protein>
<dbReference type="EMBL" id="MU005976">
    <property type="protein sequence ID" value="KAF2860962.1"/>
    <property type="molecule type" value="Genomic_DNA"/>
</dbReference>
<keyword evidence="3" id="KW-1185">Reference proteome</keyword>